<dbReference type="Proteomes" id="UP000664859">
    <property type="component" value="Unassembled WGS sequence"/>
</dbReference>
<dbReference type="SMART" id="SM01139">
    <property type="entry name" value="Drf_FH3"/>
    <property type="match status" value="1"/>
</dbReference>
<dbReference type="InterPro" id="IPR016024">
    <property type="entry name" value="ARM-type_fold"/>
</dbReference>
<dbReference type="InterPro" id="IPR010472">
    <property type="entry name" value="FH3_dom"/>
</dbReference>
<feature type="region of interest" description="Disordered" evidence="2">
    <location>
        <begin position="909"/>
        <end position="961"/>
    </location>
</feature>
<dbReference type="SUPFAM" id="SSF48371">
    <property type="entry name" value="ARM repeat"/>
    <property type="match status" value="1"/>
</dbReference>
<name>A0A835Z2Y1_9STRA</name>
<dbReference type="SMART" id="SM00498">
    <property type="entry name" value="FH2"/>
    <property type="match status" value="1"/>
</dbReference>
<feature type="coiled-coil region" evidence="1">
    <location>
        <begin position="772"/>
        <end position="806"/>
    </location>
</feature>
<dbReference type="GO" id="GO:0003779">
    <property type="term" value="F:actin binding"/>
    <property type="evidence" value="ECO:0007669"/>
    <property type="project" value="InterPro"/>
</dbReference>
<feature type="domain" description="FH2" evidence="3">
    <location>
        <begin position="514"/>
        <end position="924"/>
    </location>
</feature>
<gene>
    <name evidence="4" type="ORF">JKP88DRAFT_349014</name>
</gene>
<feature type="compositionally biased region" description="Low complexity" evidence="2">
    <location>
        <begin position="927"/>
        <end position="941"/>
    </location>
</feature>
<dbReference type="PANTHER" id="PTHR45725">
    <property type="entry name" value="FORMIN HOMOLOGY 2 FAMILY MEMBER"/>
    <property type="match status" value="1"/>
</dbReference>
<evidence type="ECO:0000256" key="1">
    <source>
        <dbReference type="SAM" id="Coils"/>
    </source>
</evidence>
<feature type="region of interest" description="Disordered" evidence="2">
    <location>
        <begin position="1028"/>
        <end position="1078"/>
    </location>
</feature>
<proteinExistence type="predicted"/>
<dbReference type="InterPro" id="IPR011989">
    <property type="entry name" value="ARM-like"/>
</dbReference>
<accession>A0A835Z2Y1</accession>
<sequence length="1078" mass="118572">MAGGPLASAAVPAPPSQFETPEEEIADIMDCLKIEMDSGLPSSDGVMRLRDLLRTRGREWTAQFRLKGGLDLITWALGSIADARAVAEARAAALRDGADGGGSVASSTTKAVSTDTYSSLSSIMTGGVFESDLPEVEVNLVHCLMLLLNGGGLEGVAEVTASAALLPVVANCTTTSPSAYVRGSGMRLMTVVAGGGSKGRDQVLKALDHVRLERDDPCRFVTLVDTLSEEDLGVDVKVDTMVLLNTILSSDDIDERVGLRAEMCDAGVLDALEAIKEKYGQVHLDAGSEEAEWESLVGSYHSDRDESPYPRDRSSSRHSLKRDSLLFIRDSDTVHEREAKSELATQIELFEGLTSRDDTSDESVPTSEVAFLAHSIYLKLEDAPICQSDLQTIMQTLAECEPKLQTWAALTAAVQATANGVMLHPSTKSRGGTRNSHGRGYRCPRPHLLSQSLASPRAHLEQSPKPPPCPLAPGARSPLPPHSPPGPWARGYLRPLRCPAQYLVDLQASFQAAIAMSNKARPKRRLVHWDPLEPTRSSFEKTVFTELQPNSVPLPVEKLRDAFEEKPPAEGETAAVPAKISKAAAQAAKARSLLDAKTKQNVGIALKRLRMKPAKVIEEIYTMSDRTLTTDNLLALREMAPDPSLLRTLQNYKGEPSELDEVTQLLLAISKVPRYTARMDSTIFIRAYVEDAERIEARVKMVHMAVMEALESKHLPKVLEIVLALGNFLNEGTSKGDAKGIKLASLLQLETVKTLDRKKTLLHSQPEVLELEEDLENCKEAATIGLDELQQQINQLRLGFKVVKEQLEFTEEDASAPPNDRFCEAARGFLQVQLLGFEELQDAHVRAIAEYKEAAARFGEDGDKLSSKAFFKLLFGEDCYNSSSKAFFKLLATFVGMLTRATREVRQWQMEDERKRRRIEKTRTTKEQQQAQQAAKGKGPPFAKPPTVPHRRVTSTLEQEVEHGSLSAKYEEIKEGLAREVAIHRPRQGGVQGGHGGRRRGSELSRYHTGLSHAFMVNDGVMTKSYARLPPSGRQHHATHRRVRSRGDPRYTGIVGKQRSTDMSSMKRLRSTTFLPLS</sequence>
<protein>
    <recommendedName>
        <fullName evidence="3">FH2 domain-containing protein</fullName>
    </recommendedName>
</protein>
<keyword evidence="1" id="KW-0175">Coiled coil</keyword>
<evidence type="ECO:0000256" key="2">
    <source>
        <dbReference type="SAM" id="MobiDB-lite"/>
    </source>
</evidence>
<dbReference type="Pfam" id="PF06367">
    <property type="entry name" value="Drf_FH3"/>
    <property type="match status" value="1"/>
</dbReference>
<dbReference type="OrthoDB" id="1668162at2759"/>
<dbReference type="AlphaFoldDB" id="A0A835Z2Y1"/>
<dbReference type="PANTHER" id="PTHR45725:SF1">
    <property type="entry name" value="DISHEVELLED ASSOCIATED ACTIVATOR OF MORPHOGENESIS, ISOFORM D"/>
    <property type="match status" value="1"/>
</dbReference>
<feature type="compositionally biased region" description="Polar residues" evidence="2">
    <location>
        <begin position="426"/>
        <end position="435"/>
    </location>
</feature>
<reference evidence="4" key="1">
    <citation type="submission" date="2021-02" db="EMBL/GenBank/DDBJ databases">
        <title>First Annotated Genome of the Yellow-green Alga Tribonema minus.</title>
        <authorList>
            <person name="Mahan K.M."/>
        </authorList>
    </citation>
    <scope>NUCLEOTIDE SEQUENCE</scope>
    <source>
        <strain evidence="4">UTEX B ZZ1240</strain>
    </source>
</reference>
<evidence type="ECO:0000259" key="3">
    <source>
        <dbReference type="PROSITE" id="PS51444"/>
    </source>
</evidence>
<organism evidence="4 5">
    <name type="scientific">Tribonema minus</name>
    <dbReference type="NCBI Taxonomy" id="303371"/>
    <lineage>
        <taxon>Eukaryota</taxon>
        <taxon>Sar</taxon>
        <taxon>Stramenopiles</taxon>
        <taxon>Ochrophyta</taxon>
        <taxon>PX clade</taxon>
        <taxon>Xanthophyceae</taxon>
        <taxon>Tribonematales</taxon>
        <taxon>Tribonemataceae</taxon>
        <taxon>Tribonema</taxon>
    </lineage>
</organism>
<keyword evidence="5" id="KW-1185">Reference proteome</keyword>
<comment type="caution">
    <text evidence="4">The sequence shown here is derived from an EMBL/GenBank/DDBJ whole genome shotgun (WGS) entry which is preliminary data.</text>
</comment>
<feature type="compositionally biased region" description="Basic residues" evidence="2">
    <location>
        <begin position="436"/>
        <end position="445"/>
    </location>
</feature>
<feature type="region of interest" description="Disordered" evidence="2">
    <location>
        <begin position="423"/>
        <end position="483"/>
    </location>
</feature>
<dbReference type="Gene3D" id="1.20.58.2220">
    <property type="entry name" value="Formin, FH2 domain"/>
    <property type="match status" value="1"/>
</dbReference>
<dbReference type="Gene3D" id="1.25.10.10">
    <property type="entry name" value="Leucine-rich Repeat Variant"/>
    <property type="match status" value="1"/>
</dbReference>
<feature type="compositionally biased region" description="Basic residues" evidence="2">
    <location>
        <begin position="1034"/>
        <end position="1044"/>
    </location>
</feature>
<dbReference type="InterPro" id="IPR051425">
    <property type="entry name" value="Formin_Homology"/>
</dbReference>
<dbReference type="InterPro" id="IPR015425">
    <property type="entry name" value="FH2_Formin"/>
</dbReference>
<dbReference type="PROSITE" id="PS51444">
    <property type="entry name" value="FH2"/>
    <property type="match status" value="1"/>
</dbReference>
<dbReference type="SUPFAM" id="SSF101447">
    <property type="entry name" value="Formin homology 2 domain (FH2 domain)"/>
    <property type="match status" value="1"/>
</dbReference>
<dbReference type="InterPro" id="IPR042201">
    <property type="entry name" value="FH2_Formin_sf"/>
</dbReference>
<evidence type="ECO:0000313" key="5">
    <source>
        <dbReference type="Proteomes" id="UP000664859"/>
    </source>
</evidence>
<evidence type="ECO:0000313" key="4">
    <source>
        <dbReference type="EMBL" id="KAG5182104.1"/>
    </source>
</evidence>
<dbReference type="EMBL" id="JAFCMP010000268">
    <property type="protein sequence ID" value="KAG5182104.1"/>
    <property type="molecule type" value="Genomic_DNA"/>
</dbReference>
<dbReference type="Pfam" id="PF02181">
    <property type="entry name" value="FH2"/>
    <property type="match status" value="1"/>
</dbReference>